<feature type="region of interest" description="Disordered" evidence="10">
    <location>
        <begin position="184"/>
        <end position="230"/>
    </location>
</feature>
<dbReference type="Pfam" id="PF01195">
    <property type="entry name" value="Pept_tRNA_hydro"/>
    <property type="match status" value="1"/>
</dbReference>
<evidence type="ECO:0000256" key="10">
    <source>
        <dbReference type="SAM" id="MobiDB-lite"/>
    </source>
</evidence>
<dbReference type="RefSeq" id="WP_093038050.1">
    <property type="nucleotide sequence ID" value="NZ_FOAG01000009.1"/>
</dbReference>
<dbReference type="HAMAP" id="MF_00083">
    <property type="entry name" value="Pept_tRNA_hydro_bact"/>
    <property type="match status" value="1"/>
</dbReference>
<evidence type="ECO:0000256" key="9">
    <source>
        <dbReference type="RuleBase" id="RU004320"/>
    </source>
</evidence>
<comment type="catalytic activity">
    <reaction evidence="7 8">
        <text>an N-acyl-L-alpha-aminoacyl-tRNA + H2O = an N-acyl-L-amino acid + a tRNA + H(+)</text>
        <dbReference type="Rhea" id="RHEA:54448"/>
        <dbReference type="Rhea" id="RHEA-COMP:10123"/>
        <dbReference type="Rhea" id="RHEA-COMP:13883"/>
        <dbReference type="ChEBI" id="CHEBI:15377"/>
        <dbReference type="ChEBI" id="CHEBI:15378"/>
        <dbReference type="ChEBI" id="CHEBI:59874"/>
        <dbReference type="ChEBI" id="CHEBI:78442"/>
        <dbReference type="ChEBI" id="CHEBI:138191"/>
        <dbReference type="EC" id="3.1.1.29"/>
    </reaction>
</comment>
<dbReference type="GO" id="GO:0006515">
    <property type="term" value="P:protein quality control for misfolded or incompletely synthesized proteins"/>
    <property type="evidence" value="ECO:0007669"/>
    <property type="project" value="UniProtKB-UniRule"/>
</dbReference>
<dbReference type="InterPro" id="IPR036416">
    <property type="entry name" value="Pept_tRNA_hydro_sf"/>
</dbReference>
<keyword evidence="7" id="KW-0963">Cytoplasm</keyword>
<evidence type="ECO:0000256" key="3">
    <source>
        <dbReference type="ARBA" id="ARBA00022801"/>
    </source>
</evidence>
<dbReference type="EMBL" id="FOAG01000009">
    <property type="protein sequence ID" value="SEL88710.1"/>
    <property type="molecule type" value="Genomic_DNA"/>
</dbReference>
<feature type="compositionally biased region" description="Polar residues" evidence="10">
    <location>
        <begin position="190"/>
        <end position="199"/>
    </location>
</feature>
<dbReference type="OrthoDB" id="9800507at2"/>
<feature type="binding site" evidence="7">
    <location>
        <position position="64"/>
    </location>
    <ligand>
        <name>tRNA</name>
        <dbReference type="ChEBI" id="CHEBI:17843"/>
    </ligand>
</feature>
<evidence type="ECO:0000313" key="11">
    <source>
        <dbReference type="EMBL" id="SEL88710.1"/>
    </source>
</evidence>
<dbReference type="Gene3D" id="3.40.50.1470">
    <property type="entry name" value="Peptidyl-tRNA hydrolase"/>
    <property type="match status" value="1"/>
</dbReference>
<dbReference type="PROSITE" id="PS01196">
    <property type="entry name" value="PEPT_TRNA_HYDROL_2"/>
    <property type="match status" value="1"/>
</dbReference>
<comment type="similarity">
    <text evidence="5 7 9">Belongs to the PTH family.</text>
</comment>
<reference evidence="11 12" key="1">
    <citation type="submission" date="2016-10" db="EMBL/GenBank/DDBJ databases">
        <authorList>
            <person name="de Groot N.N."/>
        </authorList>
    </citation>
    <scope>NUCLEOTIDE SEQUENCE [LARGE SCALE GENOMIC DNA]</scope>
    <source>
        <strain evidence="11 12">DSM 100674</strain>
    </source>
</reference>
<comment type="subcellular location">
    <subcellularLocation>
        <location evidence="7">Cytoplasm</location>
    </subcellularLocation>
</comment>
<comment type="function">
    <text evidence="7">Catalyzes the release of premature peptidyl moieties from peptidyl-tRNA molecules trapped in stalled 50S ribosomal subunits, and thus maintains levels of free tRNAs and 50S ribosomes.</text>
</comment>
<keyword evidence="4 7" id="KW-0694">RNA-binding</keyword>
<dbReference type="STRING" id="1287727.SAMN05443999_10957"/>
<keyword evidence="2 7" id="KW-0820">tRNA-binding</keyword>
<keyword evidence="3 7" id="KW-0378">Hydrolase</keyword>
<dbReference type="PROSITE" id="PS01195">
    <property type="entry name" value="PEPT_TRNA_HYDROL_1"/>
    <property type="match status" value="1"/>
</dbReference>
<dbReference type="GO" id="GO:0004045">
    <property type="term" value="F:peptidyl-tRNA hydrolase activity"/>
    <property type="evidence" value="ECO:0007669"/>
    <property type="project" value="UniProtKB-UniRule"/>
</dbReference>
<dbReference type="GO" id="GO:0000049">
    <property type="term" value="F:tRNA binding"/>
    <property type="evidence" value="ECO:0007669"/>
    <property type="project" value="UniProtKB-UniRule"/>
</dbReference>
<evidence type="ECO:0000256" key="5">
    <source>
        <dbReference type="ARBA" id="ARBA00038063"/>
    </source>
</evidence>
<evidence type="ECO:0000256" key="8">
    <source>
        <dbReference type="RuleBase" id="RU000673"/>
    </source>
</evidence>
<evidence type="ECO:0000256" key="7">
    <source>
        <dbReference type="HAMAP-Rule" id="MF_00083"/>
    </source>
</evidence>
<keyword evidence="12" id="KW-1185">Reference proteome</keyword>
<organism evidence="11 12">
    <name type="scientific">Roseovarius azorensis</name>
    <dbReference type="NCBI Taxonomy" id="1287727"/>
    <lineage>
        <taxon>Bacteria</taxon>
        <taxon>Pseudomonadati</taxon>
        <taxon>Pseudomonadota</taxon>
        <taxon>Alphaproteobacteria</taxon>
        <taxon>Rhodobacterales</taxon>
        <taxon>Roseobacteraceae</taxon>
        <taxon>Roseovarius</taxon>
    </lineage>
</organism>
<feature type="binding site" evidence="7">
    <location>
        <position position="14"/>
    </location>
    <ligand>
        <name>tRNA</name>
        <dbReference type="ChEBI" id="CHEBI:17843"/>
    </ligand>
</feature>
<evidence type="ECO:0000256" key="6">
    <source>
        <dbReference type="ARBA" id="ARBA00050038"/>
    </source>
</evidence>
<dbReference type="PANTHER" id="PTHR17224:SF1">
    <property type="entry name" value="PEPTIDYL-TRNA HYDROLASE"/>
    <property type="match status" value="1"/>
</dbReference>
<feature type="site" description="Discriminates between blocked and unblocked aminoacyl-tRNA" evidence="7">
    <location>
        <position position="9"/>
    </location>
</feature>
<gene>
    <name evidence="7" type="primary">pth</name>
    <name evidence="11" type="ORF">SAMN05443999_10957</name>
</gene>
<dbReference type="CDD" id="cd00462">
    <property type="entry name" value="PTH"/>
    <property type="match status" value="1"/>
</dbReference>
<feature type="active site" description="Proton acceptor" evidence="7">
    <location>
        <position position="19"/>
    </location>
</feature>
<dbReference type="Proteomes" id="UP000199582">
    <property type="component" value="Unassembled WGS sequence"/>
</dbReference>
<feature type="binding site" evidence="7">
    <location>
        <position position="66"/>
    </location>
    <ligand>
        <name>tRNA</name>
        <dbReference type="ChEBI" id="CHEBI:17843"/>
    </ligand>
</feature>
<comment type="subunit">
    <text evidence="7">Monomer.</text>
</comment>
<dbReference type="NCBIfam" id="TIGR00447">
    <property type="entry name" value="pth"/>
    <property type="match status" value="1"/>
</dbReference>
<dbReference type="GO" id="GO:0072344">
    <property type="term" value="P:rescue of stalled ribosome"/>
    <property type="evidence" value="ECO:0007669"/>
    <property type="project" value="UniProtKB-UniRule"/>
</dbReference>
<feature type="site" description="Stabilizes the basic form of H active site to accept a proton" evidence="7">
    <location>
        <position position="91"/>
    </location>
</feature>
<feature type="binding site" evidence="7">
    <location>
        <position position="112"/>
    </location>
    <ligand>
        <name>tRNA</name>
        <dbReference type="ChEBI" id="CHEBI:17843"/>
    </ligand>
</feature>
<dbReference type="InterPro" id="IPR018171">
    <property type="entry name" value="Pept_tRNA_hydro_CS"/>
</dbReference>
<evidence type="ECO:0000256" key="1">
    <source>
        <dbReference type="ARBA" id="ARBA00013260"/>
    </source>
</evidence>
<sequence>MQLFVGLGNPGAKYENNRHNIGFMAVERIAADHGFGPWRAKFQGHVAEGALDGEKVILLKPATFMNLSGQSVGEALRFYKLTPGDVTVFHDELDLAPGRLRVKQGGGHAGHNGLRSIHSHIGEAYGRVRLGIGHPGHKDRVAHYVLQDFAKADAAWLDDLMRGISEGAPWLAQGKADRFLNAVANRVSPPRSSKTPDTSRTPEPERAPQNDPTPSEDARSPLQRLMDKFR</sequence>
<comment type="function">
    <text evidence="7">Hydrolyzes ribosome-free peptidyl-tRNAs (with 1 or more amino acids incorporated), which drop off the ribosome during protein synthesis, or as a result of ribosome stalling.</text>
</comment>
<evidence type="ECO:0000256" key="2">
    <source>
        <dbReference type="ARBA" id="ARBA00022555"/>
    </source>
</evidence>
<name>A0A1H7TV23_9RHOB</name>
<dbReference type="AlphaFoldDB" id="A0A1H7TV23"/>
<dbReference type="GO" id="GO:0005737">
    <property type="term" value="C:cytoplasm"/>
    <property type="evidence" value="ECO:0007669"/>
    <property type="project" value="UniProtKB-SubCell"/>
</dbReference>
<dbReference type="InterPro" id="IPR001328">
    <property type="entry name" value="Pept_tRNA_hydro"/>
</dbReference>
<dbReference type="FunFam" id="3.40.50.1470:FF:000001">
    <property type="entry name" value="Peptidyl-tRNA hydrolase"/>
    <property type="match status" value="1"/>
</dbReference>
<dbReference type="SUPFAM" id="SSF53178">
    <property type="entry name" value="Peptidyl-tRNA hydrolase-like"/>
    <property type="match status" value="1"/>
</dbReference>
<protein>
    <recommendedName>
        <fullName evidence="6 7">Peptidyl-tRNA hydrolase</fullName>
        <shortName evidence="7">Pth</shortName>
        <ecNumber evidence="1 7">3.1.1.29</ecNumber>
    </recommendedName>
</protein>
<dbReference type="EC" id="3.1.1.29" evidence="1 7"/>
<evidence type="ECO:0000256" key="4">
    <source>
        <dbReference type="ARBA" id="ARBA00022884"/>
    </source>
</evidence>
<dbReference type="PANTHER" id="PTHR17224">
    <property type="entry name" value="PEPTIDYL-TRNA HYDROLASE"/>
    <property type="match status" value="1"/>
</dbReference>
<accession>A0A1H7TV23</accession>
<proteinExistence type="inferred from homology"/>
<evidence type="ECO:0000313" key="12">
    <source>
        <dbReference type="Proteomes" id="UP000199582"/>
    </source>
</evidence>